<dbReference type="InterPro" id="IPR006260">
    <property type="entry name" value="TonB/TolA_C"/>
</dbReference>
<dbReference type="Gene3D" id="3.30.2420.10">
    <property type="entry name" value="TonB"/>
    <property type="match status" value="1"/>
</dbReference>
<evidence type="ECO:0000259" key="6">
    <source>
        <dbReference type="Pfam" id="PF03544"/>
    </source>
</evidence>
<organism evidence="7 8">
    <name type="scientific">Cystobacter ferrugineus</name>
    <dbReference type="NCBI Taxonomy" id="83449"/>
    <lineage>
        <taxon>Bacteria</taxon>
        <taxon>Pseudomonadati</taxon>
        <taxon>Myxococcota</taxon>
        <taxon>Myxococcia</taxon>
        <taxon>Myxococcales</taxon>
        <taxon>Cystobacterineae</taxon>
        <taxon>Archangiaceae</taxon>
        <taxon>Cystobacter</taxon>
    </lineage>
</organism>
<dbReference type="Pfam" id="PF03544">
    <property type="entry name" value="TonB_C"/>
    <property type="match status" value="1"/>
</dbReference>
<comment type="caution">
    <text evidence="7">The sequence shown here is derived from an EMBL/GenBank/DDBJ whole genome shotgun (WGS) entry which is preliminary data.</text>
</comment>
<dbReference type="OrthoDB" id="5511147at2"/>
<keyword evidence="2" id="KW-0812">Transmembrane</keyword>
<evidence type="ECO:0000256" key="4">
    <source>
        <dbReference type="ARBA" id="ARBA00023136"/>
    </source>
</evidence>
<feature type="compositionally biased region" description="Basic and acidic residues" evidence="5">
    <location>
        <begin position="56"/>
        <end position="68"/>
    </location>
</feature>
<sequence>MRSPEENIASIILGPVRTRPPGILAGAVLATVALHGAAGVLAWRAWPQEPAPAPRVEPKPSIKVEHVVDLQPPAPPTPPPPAPTPAPAPRVARAPAPAKAPPRDVPPSPPPAEPAQAAKVVAVDAAEAPLDFTGFDIVSGSAERYAGGVTATNGRSTKAVPGTAAEAPGPASPGKARSVQLPARNWSCPWPREADALRIDEQTVVLRVVVTPEGRVTSAELLSDPGHGFGQAALACAREVRFDAALDAEGRPYLATSPPIRVRFTRG</sequence>
<dbReference type="Proteomes" id="UP000182229">
    <property type="component" value="Unassembled WGS sequence"/>
</dbReference>
<dbReference type="GO" id="GO:0016020">
    <property type="term" value="C:membrane"/>
    <property type="evidence" value="ECO:0007669"/>
    <property type="project" value="UniProtKB-SubCell"/>
</dbReference>
<dbReference type="GO" id="GO:0055085">
    <property type="term" value="P:transmembrane transport"/>
    <property type="evidence" value="ECO:0007669"/>
    <property type="project" value="InterPro"/>
</dbReference>
<name>A0A1L9BEQ5_9BACT</name>
<accession>A0A1L9BEQ5</accession>
<evidence type="ECO:0000256" key="5">
    <source>
        <dbReference type="SAM" id="MobiDB-lite"/>
    </source>
</evidence>
<feature type="domain" description="TonB C-terminal" evidence="6">
    <location>
        <begin position="191"/>
        <end position="264"/>
    </location>
</feature>
<reference evidence="8" key="1">
    <citation type="submission" date="2016-11" db="EMBL/GenBank/DDBJ databases">
        <authorList>
            <person name="Shukria A."/>
            <person name="Stevens D.C."/>
        </authorList>
    </citation>
    <scope>NUCLEOTIDE SEQUENCE [LARGE SCALE GENOMIC DNA]</scope>
    <source>
        <strain evidence="8">Cbfe23</strain>
    </source>
</reference>
<evidence type="ECO:0000313" key="8">
    <source>
        <dbReference type="Proteomes" id="UP000182229"/>
    </source>
</evidence>
<gene>
    <name evidence="7" type="ORF">BON30_07310</name>
</gene>
<keyword evidence="4" id="KW-0472">Membrane</keyword>
<reference evidence="7 8" key="2">
    <citation type="submission" date="2016-12" db="EMBL/GenBank/DDBJ databases">
        <title>Draft Genome Sequence of Cystobacter ferrugineus Strain Cbfe23.</title>
        <authorList>
            <person name="Akbar S."/>
            <person name="Dowd S.E."/>
            <person name="Stevens D.C."/>
        </authorList>
    </citation>
    <scope>NUCLEOTIDE SEQUENCE [LARGE SCALE GENOMIC DNA]</scope>
    <source>
        <strain evidence="7 8">Cbfe23</strain>
    </source>
</reference>
<feature type="compositionally biased region" description="Pro residues" evidence="5">
    <location>
        <begin position="98"/>
        <end position="113"/>
    </location>
</feature>
<dbReference type="RefSeq" id="WP_071897183.1">
    <property type="nucleotide sequence ID" value="NZ_MPIN01000002.1"/>
</dbReference>
<feature type="region of interest" description="Disordered" evidence="5">
    <location>
        <begin position="50"/>
        <end position="116"/>
    </location>
</feature>
<evidence type="ECO:0000256" key="3">
    <source>
        <dbReference type="ARBA" id="ARBA00022989"/>
    </source>
</evidence>
<proteinExistence type="predicted"/>
<protein>
    <submittedName>
        <fullName evidence="7">Ferric siderophore ABC transporter substrate-binding protein</fullName>
    </submittedName>
</protein>
<evidence type="ECO:0000256" key="1">
    <source>
        <dbReference type="ARBA" id="ARBA00004167"/>
    </source>
</evidence>
<dbReference type="InterPro" id="IPR037682">
    <property type="entry name" value="TonB_C"/>
</dbReference>
<dbReference type="NCBIfam" id="TIGR01352">
    <property type="entry name" value="tonB_Cterm"/>
    <property type="match status" value="1"/>
</dbReference>
<dbReference type="EMBL" id="MPIN01000002">
    <property type="protein sequence ID" value="OJH40742.1"/>
    <property type="molecule type" value="Genomic_DNA"/>
</dbReference>
<feature type="region of interest" description="Disordered" evidence="5">
    <location>
        <begin position="156"/>
        <end position="179"/>
    </location>
</feature>
<evidence type="ECO:0000256" key="2">
    <source>
        <dbReference type="ARBA" id="ARBA00022692"/>
    </source>
</evidence>
<keyword evidence="8" id="KW-1185">Reference proteome</keyword>
<dbReference type="STRING" id="83449.BON30_07310"/>
<dbReference type="SUPFAM" id="SSF74653">
    <property type="entry name" value="TolA/TonB C-terminal domain"/>
    <property type="match status" value="1"/>
</dbReference>
<evidence type="ECO:0000313" key="7">
    <source>
        <dbReference type="EMBL" id="OJH40742.1"/>
    </source>
</evidence>
<comment type="subcellular location">
    <subcellularLocation>
        <location evidence="1">Membrane</location>
        <topology evidence="1">Single-pass membrane protein</topology>
    </subcellularLocation>
</comment>
<feature type="compositionally biased region" description="Pro residues" evidence="5">
    <location>
        <begin position="72"/>
        <end position="88"/>
    </location>
</feature>
<dbReference type="AlphaFoldDB" id="A0A1L9BEQ5"/>
<keyword evidence="3" id="KW-1133">Transmembrane helix</keyword>